<keyword evidence="2" id="KW-0378">Hydrolase</keyword>
<dbReference type="SUPFAM" id="SSF55486">
    <property type="entry name" value="Metalloproteases ('zincins'), catalytic domain"/>
    <property type="match status" value="1"/>
</dbReference>
<evidence type="ECO:0000256" key="3">
    <source>
        <dbReference type="ARBA" id="ARBA00022833"/>
    </source>
</evidence>
<dbReference type="Gene3D" id="3.40.390.10">
    <property type="entry name" value="Collagenase (Catalytic Domain)"/>
    <property type="match status" value="1"/>
</dbReference>
<name>A0A131YHM4_RHIAP</name>
<evidence type="ECO:0000313" key="7">
    <source>
        <dbReference type="EMBL" id="JAP78002.1"/>
    </source>
</evidence>
<dbReference type="GO" id="GO:0006509">
    <property type="term" value="P:membrane protein ectodomain proteolysis"/>
    <property type="evidence" value="ECO:0007669"/>
    <property type="project" value="TreeGrafter"/>
</dbReference>
<keyword evidence="1" id="KW-0645">Protease</keyword>
<dbReference type="PANTHER" id="PTHR11905">
    <property type="entry name" value="ADAM A DISINTEGRIN AND METALLOPROTEASE DOMAIN"/>
    <property type="match status" value="1"/>
</dbReference>
<dbReference type="InterPro" id="IPR001590">
    <property type="entry name" value="Peptidase_M12B"/>
</dbReference>
<dbReference type="InterPro" id="IPR034030">
    <property type="entry name" value="ZnMc_salivary_gland_MPs"/>
</dbReference>
<dbReference type="Gene3D" id="3.40.1620.60">
    <property type="match status" value="1"/>
</dbReference>
<evidence type="ECO:0000256" key="1">
    <source>
        <dbReference type="ARBA" id="ARBA00022670"/>
    </source>
</evidence>
<accession>A0A131YHM4</accession>
<feature type="binding site" evidence="5">
    <location>
        <position position="345"/>
    </location>
    <ligand>
        <name>Zn(2+)</name>
        <dbReference type="ChEBI" id="CHEBI:29105"/>
        <note>catalytic</note>
    </ligand>
</feature>
<proteinExistence type="predicted"/>
<evidence type="ECO:0000259" key="6">
    <source>
        <dbReference type="PROSITE" id="PS50215"/>
    </source>
</evidence>
<evidence type="ECO:0000256" key="2">
    <source>
        <dbReference type="ARBA" id="ARBA00022801"/>
    </source>
</evidence>
<keyword evidence="3 5" id="KW-0862">Zinc</keyword>
<reference evidence="7" key="1">
    <citation type="journal article" date="2016" name="Ticks Tick Borne Dis.">
        <title>De novo assembly and annotation of the salivary gland transcriptome of Rhipicephalus appendiculatus male and female ticks during blood feeding.</title>
        <authorList>
            <person name="de Castro M.H."/>
            <person name="de Klerk D."/>
            <person name="Pienaar R."/>
            <person name="Latif A.A."/>
            <person name="Rees D.J."/>
            <person name="Mans B.J."/>
        </authorList>
    </citation>
    <scope>NUCLEOTIDE SEQUENCE</scope>
    <source>
        <tissue evidence="7">Salivary glands</tissue>
    </source>
</reference>
<evidence type="ECO:0000256" key="4">
    <source>
        <dbReference type="ARBA" id="ARBA00023049"/>
    </source>
</evidence>
<comment type="caution">
    <text evidence="5">Lacks conserved residue(s) required for the propagation of feature annotation.</text>
</comment>
<sequence>MNAALKTAMKSSTRSLWLALLFTVSLFTTEGTIIVYPKMLESRSEDVNKVLKISDDITLNLRKSSVFPKEFLIHTTQDGQPAAYHMLGEEMEKNLYEDIGQMAAVHVSEEDGVKVEGVLGHTLRIKPLEGSERSLSGEIPHELYHIPDPMSELATDDYSIPNISATERVVESRTNWYTSPRLPLLIKPEVHVVVDYTICKVLKFIAKKIAMYVAIMTASANLRYRSMIQPRVQLLLVGVTVTNTPEEEPYMAYVPGYRATNNILQQDTRVNFRNHVMHKTYFAKADIVLLLSGLNFSQWEGGVLETWVGGSAYLAGVCTTYKVTVAQDTPGTYFAVHVYAHELAHSLGCQHDGEGADSWVYGNIGSKDCDWNDGYILSYKYHQYNMFRFSRCCMREIMNMYNRPEFQCLIEINSLNTGIYSSKLPGTVMGRQKYCKIMNGAFSHVEVDRSYRGLECVLKCLLGRNGESKLLYALDGAACDKGKVCVVGNCTSKADLKKLE</sequence>
<protein>
    <submittedName>
        <fullName evidence="7">Reprolysin</fullName>
    </submittedName>
</protein>
<feature type="active site" evidence="5">
    <location>
        <position position="342"/>
    </location>
</feature>
<feature type="binding site" evidence="5">
    <location>
        <position position="341"/>
    </location>
    <ligand>
        <name>Zn(2+)</name>
        <dbReference type="ChEBI" id="CHEBI:29105"/>
        <note>catalytic</note>
    </ligand>
</feature>
<feature type="domain" description="Peptidase M12B" evidence="6">
    <location>
        <begin position="186"/>
        <end position="413"/>
    </location>
</feature>
<dbReference type="PANTHER" id="PTHR11905:SF159">
    <property type="entry name" value="ADAM METALLOPROTEASE"/>
    <property type="match status" value="1"/>
</dbReference>
<keyword evidence="5" id="KW-0479">Metal-binding</keyword>
<dbReference type="GO" id="GO:0046872">
    <property type="term" value="F:metal ion binding"/>
    <property type="evidence" value="ECO:0007669"/>
    <property type="project" value="UniProtKB-KW"/>
</dbReference>
<dbReference type="Pfam" id="PF13688">
    <property type="entry name" value="Reprolysin_5"/>
    <property type="match status" value="1"/>
</dbReference>
<dbReference type="AlphaFoldDB" id="A0A131YHM4"/>
<organism evidence="7">
    <name type="scientific">Rhipicephalus appendiculatus</name>
    <name type="common">Brown ear tick</name>
    <dbReference type="NCBI Taxonomy" id="34631"/>
    <lineage>
        <taxon>Eukaryota</taxon>
        <taxon>Metazoa</taxon>
        <taxon>Ecdysozoa</taxon>
        <taxon>Arthropoda</taxon>
        <taxon>Chelicerata</taxon>
        <taxon>Arachnida</taxon>
        <taxon>Acari</taxon>
        <taxon>Parasitiformes</taxon>
        <taxon>Ixodida</taxon>
        <taxon>Ixodoidea</taxon>
        <taxon>Ixodidae</taxon>
        <taxon>Rhipicephalinae</taxon>
        <taxon>Rhipicephalus</taxon>
        <taxon>Rhipicephalus</taxon>
    </lineage>
</organism>
<evidence type="ECO:0000256" key="5">
    <source>
        <dbReference type="PROSITE-ProRule" id="PRU00276"/>
    </source>
</evidence>
<dbReference type="GO" id="GO:0004222">
    <property type="term" value="F:metalloendopeptidase activity"/>
    <property type="evidence" value="ECO:0007669"/>
    <property type="project" value="InterPro"/>
</dbReference>
<feature type="binding site" evidence="5">
    <location>
        <position position="351"/>
    </location>
    <ligand>
        <name>Zn(2+)</name>
        <dbReference type="ChEBI" id="CHEBI:29105"/>
        <note>catalytic</note>
    </ligand>
</feature>
<dbReference type="PROSITE" id="PS50215">
    <property type="entry name" value="ADAM_MEPRO"/>
    <property type="match status" value="1"/>
</dbReference>
<keyword evidence="4" id="KW-0482">Metalloprotease</keyword>
<dbReference type="EMBL" id="GEDV01010555">
    <property type="protein sequence ID" value="JAP78002.1"/>
    <property type="molecule type" value="Transcribed_RNA"/>
</dbReference>
<dbReference type="CDD" id="cd04272">
    <property type="entry name" value="ZnMc_salivary_gland_MPs"/>
    <property type="match status" value="1"/>
</dbReference>
<dbReference type="InterPro" id="IPR024079">
    <property type="entry name" value="MetalloPept_cat_dom_sf"/>
</dbReference>